<dbReference type="InterPro" id="IPR006747">
    <property type="entry name" value="DUF599"/>
</dbReference>
<evidence type="ECO:0000256" key="1">
    <source>
        <dbReference type="SAM" id="Phobius"/>
    </source>
</evidence>
<keyword evidence="1" id="KW-0472">Membrane</keyword>
<name>A0A8K0IUY4_COCNU</name>
<evidence type="ECO:0000313" key="2">
    <source>
        <dbReference type="EMBL" id="KAG1368076.1"/>
    </source>
</evidence>
<comment type="caution">
    <text evidence="2">The sequence shown here is derived from an EMBL/GenBank/DDBJ whole genome shotgun (WGS) entry which is preliminary data.</text>
</comment>
<dbReference type="Proteomes" id="UP000797356">
    <property type="component" value="Chromosome 14"/>
</dbReference>
<dbReference type="OrthoDB" id="1737284at2759"/>
<accession>A0A8K0IUY4</accession>
<dbReference type="Pfam" id="PF04654">
    <property type="entry name" value="DUF599"/>
    <property type="match status" value="1"/>
</dbReference>
<feature type="non-terminal residue" evidence="2">
    <location>
        <position position="1"/>
    </location>
</feature>
<keyword evidence="1" id="KW-0812">Transmembrane</keyword>
<sequence length="169" mass="18036">REEYLDLVLVPLGLLAAATYHAGLLFTILRHPKHTVIGLYALARQRWARTMMDDPPTSGVVAVEMVRNNIMASTVVTVAPLIRVFVGTTTAANSAASSLLVYGAASVNFVAISLRFIQSVRYHAHASFFLTVSAAVTAWRVGGVSAAYVERSLNRGGGGSLGLETVCIF</sequence>
<dbReference type="EMBL" id="CM017885">
    <property type="protein sequence ID" value="KAG1368076.1"/>
    <property type="molecule type" value="Genomic_DNA"/>
</dbReference>
<protein>
    <submittedName>
        <fullName evidence="2">Uncharacterized protein</fullName>
    </submittedName>
</protein>
<feature type="transmembrane region" description="Helical" evidence="1">
    <location>
        <begin position="129"/>
        <end position="149"/>
    </location>
</feature>
<evidence type="ECO:0000313" key="3">
    <source>
        <dbReference type="Proteomes" id="UP000797356"/>
    </source>
</evidence>
<feature type="transmembrane region" description="Helical" evidence="1">
    <location>
        <begin position="7"/>
        <end position="29"/>
    </location>
</feature>
<keyword evidence="3" id="KW-1185">Reference proteome</keyword>
<reference evidence="2" key="1">
    <citation type="journal article" date="2017" name="Gigascience">
        <title>The genome draft of coconut (Cocos nucifera).</title>
        <authorList>
            <person name="Xiao Y."/>
            <person name="Xu P."/>
            <person name="Fan H."/>
            <person name="Baudouin L."/>
            <person name="Xia W."/>
            <person name="Bocs S."/>
            <person name="Xu J."/>
            <person name="Li Q."/>
            <person name="Guo A."/>
            <person name="Zhou L."/>
            <person name="Li J."/>
            <person name="Wu Y."/>
            <person name="Ma Z."/>
            <person name="Armero A."/>
            <person name="Issali A.E."/>
            <person name="Liu N."/>
            <person name="Peng M."/>
            <person name="Yang Y."/>
        </authorList>
    </citation>
    <scope>NUCLEOTIDE SEQUENCE</scope>
    <source>
        <tissue evidence="2">Spear leaf of Hainan Tall coconut</tissue>
    </source>
</reference>
<gene>
    <name evidence="2" type="ORF">COCNU_14G005440</name>
</gene>
<feature type="transmembrane region" description="Helical" evidence="1">
    <location>
        <begin position="99"/>
        <end position="117"/>
    </location>
</feature>
<reference evidence="2" key="2">
    <citation type="submission" date="2019-07" db="EMBL/GenBank/DDBJ databases">
        <authorList>
            <person name="Yang Y."/>
            <person name="Bocs S."/>
            <person name="Baudouin L."/>
        </authorList>
    </citation>
    <scope>NUCLEOTIDE SEQUENCE</scope>
    <source>
        <tissue evidence="2">Spear leaf of Hainan Tall coconut</tissue>
    </source>
</reference>
<dbReference type="PANTHER" id="PTHR31168">
    <property type="entry name" value="OS02G0292800 PROTEIN"/>
    <property type="match status" value="1"/>
</dbReference>
<organism evidence="2 3">
    <name type="scientific">Cocos nucifera</name>
    <name type="common">Coconut palm</name>
    <dbReference type="NCBI Taxonomy" id="13894"/>
    <lineage>
        <taxon>Eukaryota</taxon>
        <taxon>Viridiplantae</taxon>
        <taxon>Streptophyta</taxon>
        <taxon>Embryophyta</taxon>
        <taxon>Tracheophyta</taxon>
        <taxon>Spermatophyta</taxon>
        <taxon>Magnoliopsida</taxon>
        <taxon>Liliopsida</taxon>
        <taxon>Arecaceae</taxon>
        <taxon>Arecoideae</taxon>
        <taxon>Cocoseae</taxon>
        <taxon>Attaleinae</taxon>
        <taxon>Cocos</taxon>
    </lineage>
</organism>
<dbReference type="AlphaFoldDB" id="A0A8K0IUY4"/>
<keyword evidence="1" id="KW-1133">Transmembrane helix</keyword>
<proteinExistence type="predicted"/>
<dbReference type="PANTHER" id="PTHR31168:SF19">
    <property type="entry name" value="OS01G0683700 PROTEIN"/>
    <property type="match status" value="1"/>
</dbReference>